<evidence type="ECO:0000256" key="4">
    <source>
        <dbReference type="ARBA" id="ARBA00022692"/>
    </source>
</evidence>
<dbReference type="EC" id="2.8.2.-" evidence="11"/>
<evidence type="ECO:0000256" key="9">
    <source>
        <dbReference type="ARBA" id="ARBA00023180"/>
    </source>
</evidence>
<dbReference type="GO" id="GO:0016051">
    <property type="term" value="P:carbohydrate biosynthetic process"/>
    <property type="evidence" value="ECO:0007669"/>
    <property type="project" value="InterPro"/>
</dbReference>
<gene>
    <name evidence="13 14" type="primary">chst9l.3.S</name>
</gene>
<keyword evidence="10 11" id="KW-0119">Carbohydrate metabolism</keyword>
<dbReference type="SUPFAM" id="SSF52540">
    <property type="entry name" value="P-loop containing nucleoside triphosphate hydrolases"/>
    <property type="match status" value="1"/>
</dbReference>
<dbReference type="STRING" id="8355.A0A1L8EZL5"/>
<reference evidence="13" key="1">
    <citation type="submission" date="2025-08" db="UniProtKB">
        <authorList>
            <consortium name="RefSeq"/>
        </authorList>
    </citation>
    <scope>IDENTIFICATION</scope>
    <source>
        <strain evidence="13">J_2021</strain>
        <tissue evidence="13">Erythrocytes</tissue>
    </source>
</reference>
<dbReference type="InterPro" id="IPR027417">
    <property type="entry name" value="P-loop_NTPase"/>
</dbReference>
<accession>A0A1L8EZL5</accession>
<dbReference type="GeneID" id="108700626"/>
<evidence type="ECO:0000313" key="13">
    <source>
        <dbReference type="RefSeq" id="XP_018089307.1"/>
    </source>
</evidence>
<dbReference type="PANTHER" id="PTHR12137:SF65">
    <property type="entry name" value="CARBOHYDRATE SULFOTRANSFERASE"/>
    <property type="match status" value="1"/>
</dbReference>
<evidence type="ECO:0000256" key="3">
    <source>
        <dbReference type="ARBA" id="ARBA00022679"/>
    </source>
</evidence>
<evidence type="ECO:0000313" key="14">
    <source>
        <dbReference type="Xenbase" id="XB-GENE-22169233"/>
    </source>
</evidence>
<dbReference type="GO" id="GO:0008146">
    <property type="term" value="F:sulfotransferase activity"/>
    <property type="evidence" value="ECO:0000318"/>
    <property type="project" value="GO_Central"/>
</dbReference>
<evidence type="ECO:0000313" key="12">
    <source>
        <dbReference type="Proteomes" id="UP000186698"/>
    </source>
</evidence>
<dbReference type="InterPro" id="IPR018011">
    <property type="entry name" value="Carb_sulfotrans_8-10"/>
</dbReference>
<proteinExistence type="inferred from homology"/>
<dbReference type="OMA" id="KNHATEN"/>
<evidence type="ECO:0000256" key="11">
    <source>
        <dbReference type="RuleBase" id="RU364020"/>
    </source>
</evidence>
<keyword evidence="5 11" id="KW-0735">Signal-anchor</keyword>
<evidence type="ECO:0000256" key="5">
    <source>
        <dbReference type="ARBA" id="ARBA00022968"/>
    </source>
</evidence>
<feature type="transmembrane region" description="Helical" evidence="11">
    <location>
        <begin position="7"/>
        <end position="25"/>
    </location>
</feature>
<comment type="subcellular location">
    <subcellularLocation>
        <location evidence="1 11">Golgi apparatus membrane</location>
        <topology evidence="1 11">Single-pass type II membrane protein</topology>
    </subcellularLocation>
</comment>
<evidence type="ECO:0000256" key="8">
    <source>
        <dbReference type="ARBA" id="ARBA00023136"/>
    </source>
</evidence>
<dbReference type="PANTHER" id="PTHR12137">
    <property type="entry name" value="CARBOHYDRATE SULFOTRANSFERASE"/>
    <property type="match status" value="1"/>
</dbReference>
<sequence length="305" mass="36197">MRKAKPKLYFLITFVCGVSGFLFHFKTIQDAYFTLSEQNSVTQSHRRDTIRYFCQKNNLTSSSWRMKASVAKQLYVEHTHKFIYCEVPKVGCSNWKRIILLLNSSVGRTAEELKHNKVHFSPSLKRLSFYSPKMQVALLNNYTTVMFTRDPLERLVSAYRDKFLHDEEYYYSKTLANMIKRSVRKNGNLTERISFKEFANFIVSENPNYRDIHWKPMLELCDPCNIHYDIVGKFETIKEDAAYVLRSIRAPKDLVYPDIKHYSNETRTNDLISKDYFTSLPKALFKKLINVYRFDFSMFQYNPFI</sequence>
<dbReference type="GO" id="GO:0000139">
    <property type="term" value="C:Golgi membrane"/>
    <property type="evidence" value="ECO:0007669"/>
    <property type="project" value="UniProtKB-SubCell"/>
</dbReference>
<dbReference type="Pfam" id="PF03567">
    <property type="entry name" value="Sulfotransfer_2"/>
    <property type="match status" value="1"/>
</dbReference>
<keyword evidence="4 11" id="KW-0812">Transmembrane</keyword>
<keyword evidence="9 11" id="KW-0325">Glycoprotein</keyword>
<evidence type="ECO:0000256" key="6">
    <source>
        <dbReference type="ARBA" id="ARBA00022989"/>
    </source>
</evidence>
<keyword evidence="6 11" id="KW-1133">Transmembrane helix</keyword>
<dbReference type="PaxDb" id="8355-A0A1L8EZL5"/>
<dbReference type="CTD" id="108700626"/>
<keyword evidence="7 11" id="KW-0333">Golgi apparatus</keyword>
<dbReference type="RefSeq" id="XP_018089307.1">
    <property type="nucleotide sequence ID" value="XM_018233818.2"/>
</dbReference>
<evidence type="ECO:0000256" key="1">
    <source>
        <dbReference type="ARBA" id="ARBA00004323"/>
    </source>
</evidence>
<dbReference type="GO" id="GO:0030166">
    <property type="term" value="P:proteoglycan biosynthetic process"/>
    <property type="evidence" value="ECO:0000318"/>
    <property type="project" value="GO_Central"/>
</dbReference>
<keyword evidence="12" id="KW-1185">Reference proteome</keyword>
<protein>
    <recommendedName>
        <fullName evidence="11">Carbohydrate sulfotransferase</fullName>
        <ecNumber evidence="11">2.8.2.-</ecNumber>
    </recommendedName>
</protein>
<dbReference type="InterPro" id="IPR005331">
    <property type="entry name" value="Sulfotransferase"/>
</dbReference>
<keyword evidence="8 11" id="KW-0472">Membrane</keyword>
<comment type="similarity">
    <text evidence="2 11">Belongs to the sulfotransferase 2 family.</text>
</comment>
<dbReference type="AGR" id="Xenbase:XB-GENE-22169233"/>
<dbReference type="AlphaFoldDB" id="A0A1L8EZL5"/>
<keyword evidence="3 11" id="KW-0808">Transferase</keyword>
<evidence type="ECO:0000256" key="2">
    <source>
        <dbReference type="ARBA" id="ARBA00006339"/>
    </source>
</evidence>
<name>A0A1L8EZL5_XENLA</name>
<organism evidence="12 13">
    <name type="scientific">Xenopus laevis</name>
    <name type="common">African clawed frog</name>
    <dbReference type="NCBI Taxonomy" id="8355"/>
    <lineage>
        <taxon>Eukaryota</taxon>
        <taxon>Metazoa</taxon>
        <taxon>Chordata</taxon>
        <taxon>Craniata</taxon>
        <taxon>Vertebrata</taxon>
        <taxon>Euteleostomi</taxon>
        <taxon>Amphibia</taxon>
        <taxon>Batrachia</taxon>
        <taxon>Anura</taxon>
        <taxon>Pipoidea</taxon>
        <taxon>Pipidae</taxon>
        <taxon>Xenopodinae</taxon>
        <taxon>Xenopus</taxon>
        <taxon>Xenopus</taxon>
    </lineage>
</organism>
<dbReference type="KEGG" id="xla:108700626"/>
<dbReference type="Proteomes" id="UP000186698">
    <property type="component" value="Chromosome 8S"/>
</dbReference>
<dbReference type="Xenbase" id="XB-GENE-22169233">
    <property type="gene designation" value="chst9l.3.S"/>
</dbReference>
<evidence type="ECO:0000256" key="7">
    <source>
        <dbReference type="ARBA" id="ARBA00023034"/>
    </source>
</evidence>
<evidence type="ECO:0000256" key="10">
    <source>
        <dbReference type="ARBA" id="ARBA00023277"/>
    </source>
</evidence>
<dbReference type="OrthoDB" id="2019940at2759"/>